<reference evidence="2" key="1">
    <citation type="submission" date="2022-11" db="UniProtKB">
        <authorList>
            <consortium name="WormBaseParasite"/>
        </authorList>
    </citation>
    <scope>IDENTIFICATION</scope>
</reference>
<dbReference type="Proteomes" id="UP000887579">
    <property type="component" value="Unplaced"/>
</dbReference>
<evidence type="ECO:0000313" key="2">
    <source>
        <dbReference type="WBParaSite" id="ES5_v2.g9596.t1"/>
    </source>
</evidence>
<protein>
    <submittedName>
        <fullName evidence="2">Uncharacterized protein</fullName>
    </submittedName>
</protein>
<organism evidence="1 2">
    <name type="scientific">Panagrolaimus sp. ES5</name>
    <dbReference type="NCBI Taxonomy" id="591445"/>
    <lineage>
        <taxon>Eukaryota</taxon>
        <taxon>Metazoa</taxon>
        <taxon>Ecdysozoa</taxon>
        <taxon>Nematoda</taxon>
        <taxon>Chromadorea</taxon>
        <taxon>Rhabditida</taxon>
        <taxon>Tylenchina</taxon>
        <taxon>Panagrolaimomorpha</taxon>
        <taxon>Panagrolaimoidea</taxon>
        <taxon>Panagrolaimidae</taxon>
        <taxon>Panagrolaimus</taxon>
    </lineage>
</organism>
<sequence>MTLTKDSAPSVTANKGFAKSVLLYGNGVGTGLSNKLSHQLCSSSPSFRFKEEFDIKDIAAFGVWLVLSLPPPMASKGFPIKFISRRTVANIPPDSSNNVNGSPENCFWLVSDEVSNLIGEDGTFIDCIVCISLAAKHIIIEEA</sequence>
<name>A0AC34GYA7_9BILA</name>
<proteinExistence type="predicted"/>
<evidence type="ECO:0000313" key="1">
    <source>
        <dbReference type="Proteomes" id="UP000887579"/>
    </source>
</evidence>
<accession>A0AC34GYA7</accession>
<dbReference type="WBParaSite" id="ES5_v2.g9596.t1">
    <property type="protein sequence ID" value="ES5_v2.g9596.t1"/>
    <property type="gene ID" value="ES5_v2.g9596"/>
</dbReference>